<proteinExistence type="predicted"/>
<protein>
    <submittedName>
        <fullName evidence="1">Uncharacterized protein</fullName>
    </submittedName>
</protein>
<evidence type="ECO:0000313" key="1">
    <source>
        <dbReference type="EMBL" id="ETR70488.1"/>
    </source>
</evidence>
<gene>
    <name evidence="1" type="ORF">OMM_08780</name>
</gene>
<evidence type="ECO:0000313" key="2">
    <source>
        <dbReference type="Proteomes" id="UP000189670"/>
    </source>
</evidence>
<name>A0A1V1P6S3_9BACT</name>
<organism evidence="1 2">
    <name type="scientific">Candidatus Magnetoglobus multicellularis str. Araruama</name>
    <dbReference type="NCBI Taxonomy" id="890399"/>
    <lineage>
        <taxon>Bacteria</taxon>
        <taxon>Pseudomonadati</taxon>
        <taxon>Thermodesulfobacteriota</taxon>
        <taxon>Desulfobacteria</taxon>
        <taxon>Desulfobacterales</taxon>
        <taxon>Desulfobacteraceae</taxon>
        <taxon>Candidatus Magnetoglobus</taxon>
    </lineage>
</organism>
<sequence>MLPAVSASLATSLTKAVPVAGQSIGVATAPVINGGFTYAIGKVMVRQFESGESFFTLNPEKEKEYYMEMFTEGKKIAFEMQKEKNQKNELKEVEKYVFINRTRP</sequence>
<reference evidence="2" key="1">
    <citation type="submission" date="2012-11" db="EMBL/GenBank/DDBJ databases">
        <authorList>
            <person name="Lucero-Rivera Y.E."/>
            <person name="Tovar-Ramirez D."/>
        </authorList>
    </citation>
    <scope>NUCLEOTIDE SEQUENCE [LARGE SCALE GENOMIC DNA]</scope>
    <source>
        <strain evidence="2">Araruama</strain>
    </source>
</reference>
<dbReference type="EMBL" id="ATBP01000416">
    <property type="protein sequence ID" value="ETR70488.1"/>
    <property type="molecule type" value="Genomic_DNA"/>
</dbReference>
<comment type="caution">
    <text evidence="1">The sequence shown here is derived from an EMBL/GenBank/DDBJ whole genome shotgun (WGS) entry which is preliminary data.</text>
</comment>
<dbReference type="Proteomes" id="UP000189670">
    <property type="component" value="Unassembled WGS sequence"/>
</dbReference>
<dbReference type="AlphaFoldDB" id="A0A1V1P6S3"/>
<accession>A0A1V1P6S3</accession>